<proteinExistence type="predicted"/>
<name>A0A944DAK0_DENI1</name>
<feature type="chain" id="PRO_5036748114" description="Lipoprotein" evidence="1">
    <location>
        <begin position="22"/>
        <end position="127"/>
    </location>
</feature>
<accession>A0A944DAK0</accession>
<sequence>MMQAKHLFVWLTALGLLSACAEKDDCGVADTVQEITQVDSGQTRYYLYLKTSGVSDKASFLVLYDHKPSFDACGRADRDAIGEAYVDADRGAPVRAVFAHDTLDIQYVEQAGDSASLQNIEIVVRND</sequence>
<dbReference type="EMBL" id="JAEKFT010000021">
    <property type="protein sequence ID" value="MBT0962810.1"/>
    <property type="molecule type" value="Genomic_DNA"/>
</dbReference>
<evidence type="ECO:0000256" key="1">
    <source>
        <dbReference type="SAM" id="SignalP"/>
    </source>
</evidence>
<protein>
    <recommendedName>
        <fullName evidence="4">Lipoprotein</fullName>
    </recommendedName>
</protein>
<dbReference type="PROSITE" id="PS51257">
    <property type="entry name" value="PROKAR_LIPOPROTEIN"/>
    <property type="match status" value="1"/>
</dbReference>
<evidence type="ECO:0000313" key="3">
    <source>
        <dbReference type="Proteomes" id="UP000694660"/>
    </source>
</evidence>
<gene>
    <name evidence="2" type="ORF">I8J34_16635</name>
</gene>
<keyword evidence="1" id="KW-0732">Signal</keyword>
<organism evidence="2 3">
    <name type="scientific">Denitromonas iodatirespirans</name>
    <dbReference type="NCBI Taxonomy" id="2795389"/>
    <lineage>
        <taxon>Bacteria</taxon>
        <taxon>Pseudomonadati</taxon>
        <taxon>Pseudomonadota</taxon>
        <taxon>Betaproteobacteria</taxon>
        <taxon>Rhodocyclales</taxon>
        <taxon>Zoogloeaceae</taxon>
        <taxon>Denitromonas</taxon>
    </lineage>
</organism>
<reference evidence="3" key="1">
    <citation type="journal article" date="2022" name="ISME J.">
        <title>Genetic and phylogenetic analysis of dissimilatory iodate-reducing bacteria identifies potential niches across the world's oceans.</title>
        <authorList>
            <person name="Reyes-Umana V."/>
            <person name="Henning Z."/>
            <person name="Lee K."/>
            <person name="Barnum T.P."/>
            <person name="Coates J.D."/>
        </authorList>
    </citation>
    <scope>NUCLEOTIDE SEQUENCE [LARGE SCALE GENOMIC DNA]</scope>
    <source>
        <strain evidence="3">IR12</strain>
    </source>
</reference>
<dbReference type="Proteomes" id="UP000694660">
    <property type="component" value="Unassembled WGS sequence"/>
</dbReference>
<evidence type="ECO:0008006" key="4">
    <source>
        <dbReference type="Google" id="ProtNLM"/>
    </source>
</evidence>
<feature type="signal peptide" evidence="1">
    <location>
        <begin position="1"/>
        <end position="21"/>
    </location>
</feature>
<comment type="caution">
    <text evidence="2">The sequence shown here is derived from an EMBL/GenBank/DDBJ whole genome shotgun (WGS) entry which is preliminary data.</text>
</comment>
<dbReference type="RefSeq" id="WP_214362762.1">
    <property type="nucleotide sequence ID" value="NZ_JAEKFT010000021.1"/>
</dbReference>
<dbReference type="AlphaFoldDB" id="A0A944DAK0"/>
<keyword evidence="3" id="KW-1185">Reference proteome</keyword>
<evidence type="ECO:0000313" key="2">
    <source>
        <dbReference type="EMBL" id="MBT0962810.1"/>
    </source>
</evidence>